<reference evidence="1 2" key="1">
    <citation type="journal article" date="2016" name="Front. Microbiol.">
        <title>Genomic Resource of Rice Seed Associated Bacteria.</title>
        <authorList>
            <person name="Midha S."/>
            <person name="Bansal K."/>
            <person name="Sharma S."/>
            <person name="Kumar N."/>
            <person name="Patil P.P."/>
            <person name="Chaudhry V."/>
            <person name="Patil P.B."/>
        </authorList>
    </citation>
    <scope>NUCLEOTIDE SEQUENCE [LARGE SCALE GENOMIC DNA]</scope>
    <source>
        <strain evidence="1 2">NS226</strain>
    </source>
</reference>
<dbReference type="EMBL" id="LDPZ01000004">
    <property type="protein sequence ID" value="KTQ98185.1"/>
    <property type="molecule type" value="Genomic_DNA"/>
</dbReference>
<accession>A0A175RFN1</accession>
<dbReference type="Gene3D" id="3.40.50.300">
    <property type="entry name" value="P-loop containing nucleotide triphosphate hydrolases"/>
    <property type="match status" value="1"/>
</dbReference>
<dbReference type="OrthoDB" id="7390113at2"/>
<dbReference type="GO" id="GO:0003688">
    <property type="term" value="F:DNA replication origin binding"/>
    <property type="evidence" value="ECO:0007669"/>
    <property type="project" value="TreeGrafter"/>
</dbReference>
<protein>
    <recommendedName>
        <fullName evidence="3">Chromosomal replication initiator protein DnaA domain-containing protein</fullName>
    </recommendedName>
</protein>
<gene>
    <name evidence="1" type="ORF">NS226_01090</name>
</gene>
<dbReference type="PATRIC" id="fig|401562.3.peg.3097"/>
<dbReference type="PANTHER" id="PTHR30050:SF5">
    <property type="entry name" value="DNAA REGULATORY INACTIVATOR HDA"/>
    <property type="match status" value="1"/>
</dbReference>
<sequence>MIVRQPSQIPFDLAPTPSLARDDLIVGEGNALAVEAIDQWPHWSHPVLLVVGPIGSGKTHLATAWAEASGASVLRAGEPASDLISQAPFAVLAEDIDRAGFEPEELFALLNAARLGGGTVLLTSRKPVSAMPFALPDLLSRLRAATVTDLSAPDEALLSGVLMKLATDRQVEFDPRLIDYAVARMERSMEAAAELIRRLDMEALASKERITKTLLQRILAEMDVERSRAS</sequence>
<dbReference type="Proteomes" id="UP000078272">
    <property type="component" value="Unassembled WGS sequence"/>
</dbReference>
<comment type="caution">
    <text evidence="1">The sequence shown here is derived from an EMBL/GenBank/DDBJ whole genome shotgun (WGS) entry which is preliminary data.</text>
</comment>
<dbReference type="PANTHER" id="PTHR30050">
    <property type="entry name" value="CHROMOSOMAL REPLICATION INITIATOR PROTEIN DNAA"/>
    <property type="match status" value="1"/>
</dbReference>
<organism evidence="1 2">
    <name type="scientific">Aureimonas ureilytica</name>
    <dbReference type="NCBI Taxonomy" id="401562"/>
    <lineage>
        <taxon>Bacteria</taxon>
        <taxon>Pseudomonadati</taxon>
        <taxon>Pseudomonadota</taxon>
        <taxon>Alphaproteobacteria</taxon>
        <taxon>Hyphomicrobiales</taxon>
        <taxon>Aurantimonadaceae</taxon>
        <taxon>Aureimonas</taxon>
    </lineage>
</organism>
<dbReference type="SUPFAM" id="SSF52540">
    <property type="entry name" value="P-loop containing nucleoside triphosphate hydrolases"/>
    <property type="match status" value="1"/>
</dbReference>
<evidence type="ECO:0008006" key="3">
    <source>
        <dbReference type="Google" id="ProtNLM"/>
    </source>
</evidence>
<dbReference type="AlphaFoldDB" id="A0A175RFN1"/>
<evidence type="ECO:0000313" key="1">
    <source>
        <dbReference type="EMBL" id="KTQ98185.1"/>
    </source>
</evidence>
<dbReference type="STRING" id="401562.NS365_07360"/>
<evidence type="ECO:0000313" key="2">
    <source>
        <dbReference type="Proteomes" id="UP000078272"/>
    </source>
</evidence>
<dbReference type="GO" id="GO:0005886">
    <property type="term" value="C:plasma membrane"/>
    <property type="evidence" value="ECO:0007669"/>
    <property type="project" value="TreeGrafter"/>
</dbReference>
<dbReference type="InterPro" id="IPR027417">
    <property type="entry name" value="P-loop_NTPase"/>
</dbReference>
<dbReference type="Gene3D" id="1.10.8.60">
    <property type="match status" value="1"/>
</dbReference>
<name>A0A175RFN1_9HYPH</name>
<dbReference type="GO" id="GO:0006270">
    <property type="term" value="P:DNA replication initiation"/>
    <property type="evidence" value="ECO:0007669"/>
    <property type="project" value="TreeGrafter"/>
</dbReference>
<proteinExistence type="predicted"/>